<sequence length="96" mass="10924">MTPAWEKEGPVASSSSKTAPEISKDKLKGPQKKQKGPKKHQGKGKDKDNWQRPYPQGYRNPKLEASAMDSVFNMGRNLMEFTAKEKERMNSSFPRK</sequence>
<dbReference type="Proteomes" id="UP000765509">
    <property type="component" value="Unassembled WGS sequence"/>
</dbReference>
<accession>A0A9Q3CA24</accession>
<organism evidence="2 3">
    <name type="scientific">Austropuccinia psidii MF-1</name>
    <dbReference type="NCBI Taxonomy" id="1389203"/>
    <lineage>
        <taxon>Eukaryota</taxon>
        <taxon>Fungi</taxon>
        <taxon>Dikarya</taxon>
        <taxon>Basidiomycota</taxon>
        <taxon>Pucciniomycotina</taxon>
        <taxon>Pucciniomycetes</taxon>
        <taxon>Pucciniales</taxon>
        <taxon>Sphaerophragmiaceae</taxon>
        <taxon>Austropuccinia</taxon>
    </lineage>
</organism>
<protein>
    <submittedName>
        <fullName evidence="2">Uncharacterized protein</fullName>
    </submittedName>
</protein>
<feature type="region of interest" description="Disordered" evidence="1">
    <location>
        <begin position="1"/>
        <end position="65"/>
    </location>
</feature>
<comment type="caution">
    <text evidence="2">The sequence shown here is derived from an EMBL/GenBank/DDBJ whole genome shotgun (WGS) entry which is preliminary data.</text>
</comment>
<feature type="compositionally biased region" description="Basic residues" evidence="1">
    <location>
        <begin position="29"/>
        <end position="42"/>
    </location>
</feature>
<name>A0A9Q3CA24_9BASI</name>
<evidence type="ECO:0000256" key="1">
    <source>
        <dbReference type="SAM" id="MobiDB-lite"/>
    </source>
</evidence>
<gene>
    <name evidence="2" type="ORF">O181_018963</name>
</gene>
<reference evidence="2" key="1">
    <citation type="submission" date="2021-03" db="EMBL/GenBank/DDBJ databases">
        <title>Draft genome sequence of rust myrtle Austropuccinia psidii MF-1, a brazilian biotype.</title>
        <authorList>
            <person name="Quecine M.C."/>
            <person name="Pachon D.M.R."/>
            <person name="Bonatelli M.L."/>
            <person name="Correr F.H."/>
            <person name="Franceschini L.M."/>
            <person name="Leite T.F."/>
            <person name="Margarido G.R.A."/>
            <person name="Almeida C.A."/>
            <person name="Ferrarezi J.A."/>
            <person name="Labate C.A."/>
        </authorList>
    </citation>
    <scope>NUCLEOTIDE SEQUENCE</scope>
    <source>
        <strain evidence="2">MF-1</strain>
    </source>
</reference>
<dbReference type="AlphaFoldDB" id="A0A9Q3CA24"/>
<evidence type="ECO:0000313" key="2">
    <source>
        <dbReference type="EMBL" id="MBW0479248.1"/>
    </source>
</evidence>
<keyword evidence="3" id="KW-1185">Reference proteome</keyword>
<proteinExistence type="predicted"/>
<evidence type="ECO:0000313" key="3">
    <source>
        <dbReference type="Proteomes" id="UP000765509"/>
    </source>
</evidence>
<dbReference type="EMBL" id="AVOT02005506">
    <property type="protein sequence ID" value="MBW0479248.1"/>
    <property type="molecule type" value="Genomic_DNA"/>
</dbReference>